<reference evidence="3" key="1">
    <citation type="journal article" date="2009" name="Rice">
        <title>De Novo Next Generation Sequencing of Plant Genomes.</title>
        <authorList>
            <person name="Rounsley S."/>
            <person name="Marri P.R."/>
            <person name="Yu Y."/>
            <person name="He R."/>
            <person name="Sisneros N."/>
            <person name="Goicoechea J.L."/>
            <person name="Lee S.J."/>
            <person name="Angelova A."/>
            <person name="Kudrna D."/>
            <person name="Luo M."/>
            <person name="Affourtit J."/>
            <person name="Desany B."/>
            <person name="Knight J."/>
            <person name="Niazi F."/>
            <person name="Egholm M."/>
            <person name="Wing R.A."/>
        </authorList>
    </citation>
    <scope>NUCLEOTIDE SEQUENCE [LARGE SCALE GENOMIC DNA]</scope>
    <source>
        <strain evidence="3">cv. IRGC 105608</strain>
    </source>
</reference>
<dbReference type="Gramene" id="OBART01G02910.1">
    <property type="protein sequence ID" value="OBART01G02910.1"/>
    <property type="gene ID" value="OBART01G02910"/>
</dbReference>
<feature type="transmembrane region" description="Helical" evidence="2">
    <location>
        <begin position="20"/>
        <end position="39"/>
    </location>
</feature>
<feature type="transmembrane region" description="Helical" evidence="2">
    <location>
        <begin position="90"/>
        <end position="110"/>
    </location>
</feature>
<keyword evidence="2" id="KW-0472">Membrane</keyword>
<keyword evidence="2" id="KW-0812">Transmembrane</keyword>
<dbReference type="PANTHER" id="PTHR33530:SF4">
    <property type="entry name" value="OS01G0145800 PROTEIN"/>
    <property type="match status" value="1"/>
</dbReference>
<keyword evidence="4" id="KW-1185">Reference proteome</keyword>
<proteinExistence type="predicted"/>
<evidence type="ECO:0000313" key="4">
    <source>
        <dbReference type="Proteomes" id="UP000026960"/>
    </source>
</evidence>
<reference evidence="3" key="2">
    <citation type="submission" date="2015-03" db="UniProtKB">
        <authorList>
            <consortium name="EnsemblPlants"/>
        </authorList>
    </citation>
    <scope>IDENTIFICATION</scope>
</reference>
<protein>
    <submittedName>
        <fullName evidence="3">Uncharacterized protein</fullName>
    </submittedName>
</protein>
<name>A0A0D3EJI3_9ORYZ</name>
<sequence length="187" mass="19113">MAAAKLLLGDARREPEASALGALGVAAISTATTLATAAFEPPPGGFGTTTYNHLAVAGLAGTFLGGVALVGTSVWVSDNPAARRGTGKKLLYAAVPPLLAAVVLSVAALLCPCGARDSARPRISGRHRRGSSSPASPSPREPAPPVLGQDLVGDRLWGMLSCKKTRCNCSDFRGMYNLSKSSKRNAS</sequence>
<feature type="transmembrane region" description="Helical" evidence="2">
    <location>
        <begin position="51"/>
        <end position="78"/>
    </location>
</feature>
<keyword evidence="2" id="KW-1133">Transmembrane helix</keyword>
<dbReference type="Pfam" id="PF12442">
    <property type="entry name" value="DUF3681"/>
    <property type="match status" value="1"/>
</dbReference>
<accession>A0A0D3EJI3</accession>
<dbReference type="AlphaFoldDB" id="A0A0D3EJI3"/>
<evidence type="ECO:0000256" key="1">
    <source>
        <dbReference type="SAM" id="MobiDB-lite"/>
    </source>
</evidence>
<dbReference type="Proteomes" id="UP000026960">
    <property type="component" value="Chromosome 1"/>
</dbReference>
<feature type="region of interest" description="Disordered" evidence="1">
    <location>
        <begin position="120"/>
        <end position="149"/>
    </location>
</feature>
<organism evidence="3">
    <name type="scientific">Oryza barthii</name>
    <dbReference type="NCBI Taxonomy" id="65489"/>
    <lineage>
        <taxon>Eukaryota</taxon>
        <taxon>Viridiplantae</taxon>
        <taxon>Streptophyta</taxon>
        <taxon>Embryophyta</taxon>
        <taxon>Tracheophyta</taxon>
        <taxon>Spermatophyta</taxon>
        <taxon>Magnoliopsida</taxon>
        <taxon>Liliopsida</taxon>
        <taxon>Poales</taxon>
        <taxon>Poaceae</taxon>
        <taxon>BOP clade</taxon>
        <taxon>Oryzoideae</taxon>
        <taxon>Oryzeae</taxon>
        <taxon>Oryzinae</taxon>
        <taxon>Oryza</taxon>
    </lineage>
</organism>
<dbReference type="EnsemblPlants" id="OBART01G02910.1">
    <property type="protein sequence ID" value="OBART01G02910.1"/>
    <property type="gene ID" value="OBART01G02910"/>
</dbReference>
<dbReference type="PANTHER" id="PTHR33530">
    <property type="entry name" value="OS01G0147100 PROTEIN"/>
    <property type="match status" value="1"/>
</dbReference>
<feature type="compositionally biased region" description="Pro residues" evidence="1">
    <location>
        <begin position="136"/>
        <end position="145"/>
    </location>
</feature>
<evidence type="ECO:0000256" key="2">
    <source>
        <dbReference type="SAM" id="Phobius"/>
    </source>
</evidence>
<dbReference type="InterPro" id="IPR022149">
    <property type="entry name" value="DUF3681"/>
</dbReference>
<evidence type="ECO:0000313" key="3">
    <source>
        <dbReference type="EnsemblPlants" id="OBART01G02910.1"/>
    </source>
</evidence>
<dbReference type="HOGENOM" id="CLU_124662_0_0_1"/>
<dbReference type="PaxDb" id="65489-OBART01G02910.1"/>